<dbReference type="Pfam" id="PF25023">
    <property type="entry name" value="TEN_YD-shell"/>
    <property type="match status" value="1"/>
</dbReference>
<accession>A0A0F4XUH1</accession>
<dbReference type="Proteomes" id="UP000033662">
    <property type="component" value="Unassembled WGS sequence"/>
</dbReference>
<dbReference type="OrthoDB" id="6191870at2"/>
<evidence type="ECO:0000256" key="1">
    <source>
        <dbReference type="ARBA" id="ARBA00022737"/>
    </source>
</evidence>
<dbReference type="InterPro" id="IPR006530">
    <property type="entry name" value="YD"/>
</dbReference>
<evidence type="ECO:0000256" key="2">
    <source>
        <dbReference type="SAM" id="SignalP"/>
    </source>
</evidence>
<dbReference type="EMBL" id="JZXC01000002">
    <property type="protein sequence ID" value="KKA09522.1"/>
    <property type="molecule type" value="Genomic_DNA"/>
</dbReference>
<dbReference type="InterPro" id="IPR045351">
    <property type="entry name" value="DUF6531"/>
</dbReference>
<evidence type="ECO:0000313" key="6">
    <source>
        <dbReference type="Proteomes" id="UP000033662"/>
    </source>
</evidence>
<name>A0A0F4XUH1_9PSED</name>
<dbReference type="Pfam" id="PF20148">
    <property type="entry name" value="DUF6531"/>
    <property type="match status" value="1"/>
</dbReference>
<dbReference type="InterPro" id="IPR056823">
    <property type="entry name" value="TEN-like_YD-shell"/>
</dbReference>
<dbReference type="PATRIC" id="fig|132476.4.peg.2262"/>
<evidence type="ECO:0000259" key="3">
    <source>
        <dbReference type="Pfam" id="PF20148"/>
    </source>
</evidence>
<dbReference type="AlphaFoldDB" id="A0A0F4XUH1"/>
<evidence type="ECO:0000313" key="5">
    <source>
        <dbReference type="EMBL" id="KKA09522.1"/>
    </source>
</evidence>
<comment type="caution">
    <text evidence="5">The sequence shown here is derived from an EMBL/GenBank/DDBJ whole genome shotgun (WGS) entry which is preliminary data.</text>
</comment>
<gene>
    <name evidence="5" type="ORF">VP02_03120</name>
</gene>
<sequence>MSPKILASYSLSLSLLATSFNTTAEEYYWHIQPEAWNWHGPQKNHLSPELACRFLHENTDYEMYEYGSATPTSKENQWTCNLFYGNVPDDNLAISIYRYRNSCEGGKSFNKFTEQCEAQGVDNSCPSSLTGNPINFATGYKIQLENDYSVSNSHSALNPLEFSKSYRSADGAWRHGYSSWLSFEENLITLVHHNGNLSYFEKEGASYKGKPPETGKLTRLSNRWSYHASNNQVLEFDSDGRLIALIKSGIALNITYLNTVATVTDGFGNTLTFTEDVKKQPLTVTADNVNISYIYNNYKQLTSMTKNYPNHTENKQYLYQDPNDSRLLTGIIDERGVRYATWTYDEQGRAISGEHAAGAEKVLVSYNSDGSSTVTNALGKQTHYQFELIQNIKRIKSITGFPSTNCPDSNLSFTYDTRGLLTTKTDNNGNITTYLYNDRGLETSRTEASGTSQARTTTTEWHPTLYSLVRINEPDRSIHYTYDTQGRQLSKTIISR</sequence>
<feature type="chain" id="PRO_5002481451" evidence="2">
    <location>
        <begin position="25"/>
        <end position="496"/>
    </location>
</feature>
<dbReference type="InterPro" id="IPR050708">
    <property type="entry name" value="T6SS_VgrG/RHS"/>
</dbReference>
<feature type="signal peptide" evidence="2">
    <location>
        <begin position="1"/>
        <end position="24"/>
    </location>
</feature>
<reference evidence="5 6" key="1">
    <citation type="submission" date="2015-03" db="EMBL/GenBank/DDBJ databases">
        <title>Pseudomonas fluorescens 1855-344 Genome sequencing and assembly.</title>
        <authorList>
            <person name="Eng W.W.H."/>
            <person name="Gan H.M."/>
            <person name="Savka M.A."/>
        </authorList>
    </citation>
    <scope>NUCLEOTIDE SEQUENCE [LARGE SCALE GENOMIC DNA]</scope>
    <source>
        <strain evidence="5 6">1855-344</strain>
    </source>
</reference>
<keyword evidence="1" id="KW-0677">Repeat</keyword>
<dbReference type="PANTHER" id="PTHR32305:SF15">
    <property type="entry name" value="PROTEIN RHSA-RELATED"/>
    <property type="match status" value="1"/>
</dbReference>
<evidence type="ECO:0000259" key="4">
    <source>
        <dbReference type="Pfam" id="PF25023"/>
    </source>
</evidence>
<dbReference type="PANTHER" id="PTHR32305">
    <property type="match status" value="1"/>
</dbReference>
<keyword evidence="2" id="KW-0732">Signal</keyword>
<feature type="domain" description="DUF6531" evidence="3">
    <location>
        <begin position="131"/>
        <end position="200"/>
    </location>
</feature>
<protein>
    <submittedName>
        <fullName evidence="5">Yd repeat-containing protein</fullName>
    </submittedName>
</protein>
<organism evidence="5 6">
    <name type="scientific">Pseudomonas kilonensis</name>
    <dbReference type="NCBI Taxonomy" id="132476"/>
    <lineage>
        <taxon>Bacteria</taxon>
        <taxon>Pseudomonadati</taxon>
        <taxon>Pseudomonadota</taxon>
        <taxon>Gammaproteobacteria</taxon>
        <taxon>Pseudomonadales</taxon>
        <taxon>Pseudomonadaceae</taxon>
        <taxon>Pseudomonas</taxon>
    </lineage>
</organism>
<dbReference type="NCBIfam" id="TIGR01643">
    <property type="entry name" value="YD_repeat_2x"/>
    <property type="match status" value="1"/>
</dbReference>
<dbReference type="Gene3D" id="2.180.10.10">
    <property type="entry name" value="RHS repeat-associated core"/>
    <property type="match status" value="1"/>
</dbReference>
<feature type="domain" description="Teneurin-like YD-shell" evidence="4">
    <location>
        <begin position="360"/>
        <end position="450"/>
    </location>
</feature>
<proteinExistence type="predicted"/>